<name>A0A6J5CER0_9BURK</name>
<gene>
    <name evidence="3" type="ORF">LMG22037_05661</name>
</gene>
<dbReference type="RefSeq" id="WP_082201393.1">
    <property type="nucleotide sequence ID" value="NZ_CADFGL010000041.1"/>
</dbReference>
<dbReference type="Pfam" id="PF05309">
    <property type="entry name" value="TraE"/>
    <property type="match status" value="1"/>
</dbReference>
<dbReference type="AlphaFoldDB" id="A0A6J5CER0"/>
<proteinExistence type="predicted"/>
<dbReference type="EMBL" id="CADIKB010000043">
    <property type="protein sequence ID" value="CAB3731987.1"/>
    <property type="molecule type" value="Genomic_DNA"/>
</dbReference>
<evidence type="ECO:0000313" key="4">
    <source>
        <dbReference type="Proteomes" id="UP000494249"/>
    </source>
</evidence>
<evidence type="ECO:0000313" key="3">
    <source>
        <dbReference type="EMBL" id="CAB3731987.1"/>
    </source>
</evidence>
<keyword evidence="2" id="KW-0472">Membrane</keyword>
<dbReference type="InterPro" id="IPR007973">
    <property type="entry name" value="Pilus_assembly_TraE"/>
</dbReference>
<evidence type="ECO:0000256" key="2">
    <source>
        <dbReference type="SAM" id="Phobius"/>
    </source>
</evidence>
<keyword evidence="2" id="KW-0812">Transmembrane</keyword>
<accession>A0A6J5CER0</accession>
<organism evidence="3 4">
    <name type="scientific">Paraburkholderia phenoliruptrix</name>
    <dbReference type="NCBI Taxonomy" id="252970"/>
    <lineage>
        <taxon>Bacteria</taxon>
        <taxon>Pseudomonadati</taxon>
        <taxon>Pseudomonadota</taxon>
        <taxon>Betaproteobacteria</taxon>
        <taxon>Burkholderiales</taxon>
        <taxon>Burkholderiaceae</taxon>
        <taxon>Paraburkholderia</taxon>
    </lineage>
</organism>
<evidence type="ECO:0008006" key="5">
    <source>
        <dbReference type="Google" id="ProtNLM"/>
    </source>
</evidence>
<feature type="compositionally biased region" description="Low complexity" evidence="1">
    <location>
        <begin position="240"/>
        <end position="259"/>
    </location>
</feature>
<protein>
    <recommendedName>
        <fullName evidence="5">Type IV conjugative transfer system protein TraE</fullName>
    </recommendedName>
</protein>
<reference evidence="3 4" key="1">
    <citation type="submission" date="2020-04" db="EMBL/GenBank/DDBJ databases">
        <authorList>
            <person name="De Canck E."/>
        </authorList>
    </citation>
    <scope>NUCLEOTIDE SEQUENCE [LARGE SCALE GENOMIC DNA]</scope>
    <source>
        <strain evidence="3 4">LMG 22037</strain>
    </source>
</reference>
<evidence type="ECO:0000256" key="1">
    <source>
        <dbReference type="SAM" id="MobiDB-lite"/>
    </source>
</evidence>
<feature type="compositionally biased region" description="Polar residues" evidence="1">
    <location>
        <begin position="298"/>
        <end position="307"/>
    </location>
</feature>
<feature type="region of interest" description="Disordered" evidence="1">
    <location>
        <begin position="230"/>
        <end position="307"/>
    </location>
</feature>
<dbReference type="Proteomes" id="UP000494249">
    <property type="component" value="Unassembled WGS sequence"/>
</dbReference>
<feature type="transmembrane region" description="Helical" evidence="2">
    <location>
        <begin position="15"/>
        <end position="34"/>
    </location>
</feature>
<sequence length="307" mass="32454">MKMPRLFATWNGTRSANYCLSVSVGGLVLINLMLTFKVVSMHERLVEQPPNMTAEYSVGWDSASSNFYEAWGLYVASAVGSVTPQTAHFVADHLAFIVDASIYPAVRDQIYAIADDPAYVSSGSLNVFVPRSSKWEASTHRVFIEGTLNTTAYKTTAQPLAQLPVTYELTMKMVAGLPRITAFTSYVGEARTLQWQKAHPPTTGVASGHDRLHPNIVPQANDIRHALESGQGRVNPADNTAIPSTAPATPARGARALTGSATGVAQPAAVGSQSPGNGGTEGIAGPLPALPVDPAQRDNANAASGRL</sequence>
<keyword evidence="2" id="KW-1133">Transmembrane helix</keyword>